<evidence type="ECO:0000256" key="3">
    <source>
        <dbReference type="ARBA" id="ARBA00011248"/>
    </source>
</evidence>
<evidence type="ECO:0000256" key="5">
    <source>
        <dbReference type="ARBA" id="ARBA00022846"/>
    </source>
</evidence>
<evidence type="ECO:0000256" key="7">
    <source>
        <dbReference type="ARBA" id="ARBA00023069"/>
    </source>
</evidence>
<keyword evidence="14" id="KW-1185">Reference proteome</keyword>
<evidence type="ECO:0000256" key="6">
    <source>
        <dbReference type="ARBA" id="ARBA00023054"/>
    </source>
</evidence>
<dbReference type="Proteomes" id="UP001266305">
    <property type="component" value="Unassembled WGS sequence"/>
</dbReference>
<protein>
    <recommendedName>
        <fullName evidence="11">Dynein regulatory complex protein 12</fullName>
    </recommendedName>
</protein>
<comment type="caution">
    <text evidence="13">The sequence shown here is derived from an EMBL/GenBank/DDBJ whole genome shotgun (WGS) entry which is preliminary data.</text>
</comment>
<dbReference type="PANTHER" id="PTHR28656:SF1">
    <property type="entry name" value="COILED-COIL DOMAIN-CONTAINING PROTEIN 153"/>
    <property type="match status" value="1"/>
</dbReference>
<evidence type="ECO:0000256" key="9">
    <source>
        <dbReference type="ARBA" id="ARBA00023273"/>
    </source>
</evidence>
<comment type="subcellular location">
    <subcellularLocation>
        <location evidence="2">Cytoplasm</location>
        <location evidence="2">Cytoskeleton</location>
        <location evidence="2">Flagellum axoneme</location>
    </subcellularLocation>
</comment>
<evidence type="ECO:0000256" key="10">
    <source>
        <dbReference type="ARBA" id="ARBA00044754"/>
    </source>
</evidence>
<dbReference type="PANTHER" id="PTHR28656">
    <property type="entry name" value="COILED-COIL DOMAIN-CONTAINING PROTEIN 153"/>
    <property type="match status" value="1"/>
</dbReference>
<name>A0ABQ9URA9_SAGOE</name>
<keyword evidence="8" id="KW-0206">Cytoskeleton</keyword>
<keyword evidence="9" id="KW-0966">Cell projection</keyword>
<keyword evidence="7" id="KW-0969">Cilium</keyword>
<keyword evidence="6 12" id="KW-0175">Coiled coil</keyword>
<evidence type="ECO:0000313" key="14">
    <source>
        <dbReference type="Proteomes" id="UP001266305"/>
    </source>
</evidence>
<accession>A0ABQ9URA9</accession>
<evidence type="ECO:0000313" key="13">
    <source>
        <dbReference type="EMBL" id="KAK2099597.1"/>
    </source>
</evidence>
<evidence type="ECO:0000256" key="8">
    <source>
        <dbReference type="ARBA" id="ARBA00023212"/>
    </source>
</evidence>
<evidence type="ECO:0000256" key="11">
    <source>
        <dbReference type="ARBA" id="ARBA00044800"/>
    </source>
</evidence>
<evidence type="ECO:0000256" key="12">
    <source>
        <dbReference type="SAM" id="Coils"/>
    </source>
</evidence>
<dbReference type="InterPro" id="IPR033585">
    <property type="entry name" value="DRC12-like"/>
</dbReference>
<keyword evidence="5" id="KW-0282">Flagellum</keyword>
<proteinExistence type="inferred from homology"/>
<evidence type="ECO:0000256" key="2">
    <source>
        <dbReference type="ARBA" id="ARBA00004611"/>
    </source>
</evidence>
<feature type="coiled-coil region" evidence="12">
    <location>
        <begin position="85"/>
        <end position="130"/>
    </location>
</feature>
<dbReference type="EMBL" id="JASSZA010000010">
    <property type="protein sequence ID" value="KAK2099597.1"/>
    <property type="molecule type" value="Genomic_DNA"/>
</dbReference>
<comment type="similarity">
    <text evidence="10">Belongs to the DRC12 family.</text>
</comment>
<comment type="subunit">
    <text evidence="3">Component of the nexin-dynein regulatory complex (N-DRC).</text>
</comment>
<keyword evidence="4" id="KW-0963">Cytoplasm</keyword>
<gene>
    <name evidence="13" type="ORF">P7K49_020945</name>
</gene>
<evidence type="ECO:0000256" key="4">
    <source>
        <dbReference type="ARBA" id="ARBA00022490"/>
    </source>
</evidence>
<evidence type="ECO:0000256" key="1">
    <source>
        <dbReference type="ARBA" id="ARBA00003029"/>
    </source>
</evidence>
<reference evidence="13 14" key="1">
    <citation type="submission" date="2023-05" db="EMBL/GenBank/DDBJ databases">
        <title>B98-5 Cell Line De Novo Hybrid Assembly: An Optical Mapping Approach.</title>
        <authorList>
            <person name="Kananen K."/>
            <person name="Auerbach J.A."/>
            <person name="Kautto E."/>
            <person name="Blachly J.S."/>
        </authorList>
    </citation>
    <scope>NUCLEOTIDE SEQUENCE [LARGE SCALE GENOMIC DNA]</scope>
    <source>
        <strain evidence="13">B95-8</strain>
        <tissue evidence="13">Cell line</tissue>
    </source>
</reference>
<organism evidence="13 14">
    <name type="scientific">Saguinus oedipus</name>
    <name type="common">Cotton-top tamarin</name>
    <name type="synonym">Oedipomidas oedipus</name>
    <dbReference type="NCBI Taxonomy" id="9490"/>
    <lineage>
        <taxon>Eukaryota</taxon>
        <taxon>Metazoa</taxon>
        <taxon>Chordata</taxon>
        <taxon>Craniata</taxon>
        <taxon>Vertebrata</taxon>
        <taxon>Euteleostomi</taxon>
        <taxon>Mammalia</taxon>
        <taxon>Eutheria</taxon>
        <taxon>Euarchontoglires</taxon>
        <taxon>Primates</taxon>
        <taxon>Haplorrhini</taxon>
        <taxon>Platyrrhini</taxon>
        <taxon>Cebidae</taxon>
        <taxon>Callitrichinae</taxon>
        <taxon>Saguinus</taxon>
    </lineage>
</organism>
<comment type="function">
    <text evidence="1">Component of the nexin-dynein regulatory complex (N-DRC), a key regulator of ciliary/flagellar motility which maintains the alignment and integrity of the distal axoneme and regulates microtubule sliding in motile axonemes.</text>
</comment>
<sequence>MAGADVETKSRHRLVVLEKELLQDYLTHHSLPYLSGAAAFTGTVGKLVILRESGMSPLEVPFADTFGDWSRVECHHPALSSCPPLEAYQRETVALREEAEKALGESDQALAQLQAHVADMEAKYEEILHMSTTPCPVPRTPPCPQTPASMMTDNPGVRRRSISKGTLLYPEDRKKGYNHVYWTRKACKPTWGSPTHFPLSSWGLKFWCLQDNLDRLLAMMRAIKPQWDGAALRLQAQGAAMPVWTHPLDL</sequence>